<dbReference type="RefSeq" id="WP_242610739.1">
    <property type="nucleotide sequence ID" value="NZ_SGXE01000003.1"/>
</dbReference>
<comment type="cofactor">
    <cofactor evidence="13 16">
        <name>Zn(2+)</name>
        <dbReference type="ChEBI" id="CHEBI:29105"/>
    </cofactor>
    <text evidence="13 16">Binds 1 zinc ion.</text>
</comment>
<evidence type="ECO:0000256" key="14">
    <source>
        <dbReference type="PIRSR" id="PIRSR006769-1"/>
    </source>
</evidence>
<comment type="pathway">
    <text evidence="3 13">Cofactor biosynthesis; riboflavin biosynthesis; 5-amino-6-(D-ribitylamino)uracil from GTP: step 3/4.</text>
</comment>
<dbReference type="InterPro" id="IPR016192">
    <property type="entry name" value="APOBEC/CMP_deaminase_Zn-bd"/>
</dbReference>
<feature type="binding site" evidence="15">
    <location>
        <position position="220"/>
    </location>
    <ligand>
        <name>NADP(+)</name>
        <dbReference type="ChEBI" id="CHEBI:58349"/>
    </ligand>
</feature>
<dbReference type="InterPro" id="IPR002734">
    <property type="entry name" value="RibDG_C"/>
</dbReference>
<feature type="binding site" evidence="15">
    <location>
        <position position="150"/>
    </location>
    <ligand>
        <name>NADP(+)</name>
        <dbReference type="ChEBI" id="CHEBI:58349"/>
    </ligand>
</feature>
<comment type="catalytic activity">
    <reaction evidence="13">
        <text>5-amino-6-(5-phospho-D-ribitylamino)uracil + NADP(+) = 5-amino-6-(5-phospho-D-ribosylamino)uracil + NADPH + H(+)</text>
        <dbReference type="Rhea" id="RHEA:17845"/>
        <dbReference type="ChEBI" id="CHEBI:15378"/>
        <dbReference type="ChEBI" id="CHEBI:57783"/>
        <dbReference type="ChEBI" id="CHEBI:58349"/>
        <dbReference type="ChEBI" id="CHEBI:58421"/>
        <dbReference type="ChEBI" id="CHEBI:58453"/>
        <dbReference type="EC" id="1.1.1.193"/>
    </reaction>
</comment>
<dbReference type="NCBIfam" id="TIGR00326">
    <property type="entry name" value="eubact_ribD"/>
    <property type="match status" value="1"/>
</dbReference>
<feature type="binding site" evidence="16">
    <location>
        <position position="80"/>
    </location>
    <ligand>
        <name>Zn(2+)</name>
        <dbReference type="ChEBI" id="CHEBI:29105"/>
        <note>catalytic</note>
    </ligand>
</feature>
<evidence type="ECO:0000256" key="10">
    <source>
        <dbReference type="ARBA" id="ARBA00022857"/>
    </source>
</evidence>
<feature type="binding site" evidence="16">
    <location>
        <position position="44"/>
    </location>
    <ligand>
        <name>Zn(2+)</name>
        <dbReference type="ChEBI" id="CHEBI:29105"/>
        <note>catalytic</note>
    </ligand>
</feature>
<evidence type="ECO:0000256" key="7">
    <source>
        <dbReference type="ARBA" id="ARBA00022723"/>
    </source>
</evidence>
<dbReference type="Proteomes" id="UP000292262">
    <property type="component" value="Unassembled WGS sequence"/>
</dbReference>
<evidence type="ECO:0000256" key="6">
    <source>
        <dbReference type="ARBA" id="ARBA00022619"/>
    </source>
</evidence>
<proteinExistence type="inferred from homology"/>
<feature type="binding site" evidence="15">
    <location>
        <position position="206"/>
    </location>
    <ligand>
        <name>substrate</name>
    </ligand>
</feature>
<dbReference type="FunFam" id="3.40.140.10:FF:000025">
    <property type="entry name" value="Riboflavin biosynthesis protein RibD"/>
    <property type="match status" value="1"/>
</dbReference>
<dbReference type="Gene3D" id="3.40.140.10">
    <property type="entry name" value="Cytidine Deaminase, domain 2"/>
    <property type="match status" value="1"/>
</dbReference>
<evidence type="ECO:0000256" key="8">
    <source>
        <dbReference type="ARBA" id="ARBA00022801"/>
    </source>
</evidence>
<feature type="binding site" evidence="15">
    <location>
        <position position="199"/>
    </location>
    <ligand>
        <name>NADP(+)</name>
        <dbReference type="ChEBI" id="CHEBI:58349"/>
    </ligand>
</feature>
<feature type="domain" description="CMP/dCMP-type deaminase" evidence="17">
    <location>
        <begin position="1"/>
        <end position="119"/>
    </location>
</feature>
<dbReference type="SUPFAM" id="SSF53927">
    <property type="entry name" value="Cytidine deaminase-like"/>
    <property type="match status" value="1"/>
</dbReference>
<comment type="function">
    <text evidence="1 13">Converts 2,5-diamino-6-(ribosylamino)-4(3h)-pyrimidinone 5'-phosphate into 5-amino-6-(ribosylamino)-2,4(1h,3h)-pyrimidinedione 5'-phosphate.</text>
</comment>
<dbReference type="InterPro" id="IPR024072">
    <property type="entry name" value="DHFR-like_dom_sf"/>
</dbReference>
<feature type="binding site" evidence="16">
    <location>
        <position position="71"/>
    </location>
    <ligand>
        <name>Zn(2+)</name>
        <dbReference type="ChEBI" id="CHEBI:29105"/>
        <note>catalytic</note>
    </ligand>
</feature>
<protein>
    <recommendedName>
        <fullName evidence="13">Riboflavin biosynthesis protein RibD</fullName>
    </recommendedName>
    <domain>
        <recommendedName>
            <fullName evidence="13">Diaminohydroxyphosphoribosylaminopyrimidine deaminase</fullName>
            <shortName evidence="13">DRAP deaminase</shortName>
            <ecNumber evidence="13">3.5.4.26</ecNumber>
        </recommendedName>
        <alternativeName>
            <fullName evidence="13">Riboflavin-specific deaminase</fullName>
        </alternativeName>
    </domain>
    <domain>
        <recommendedName>
            <fullName evidence="13">5-amino-6-(5-phosphoribosylamino)uracil reductase</fullName>
            <ecNumber evidence="13">1.1.1.193</ecNumber>
        </recommendedName>
        <alternativeName>
            <fullName evidence="13">HTP reductase</fullName>
        </alternativeName>
    </domain>
</protein>
<dbReference type="AlphaFoldDB" id="A0A4Q7NZY4"/>
<dbReference type="PIRSF" id="PIRSF006769">
    <property type="entry name" value="RibD"/>
    <property type="match status" value="1"/>
</dbReference>
<dbReference type="PANTHER" id="PTHR38011:SF7">
    <property type="entry name" value="2,5-DIAMINO-6-RIBOSYLAMINO-4(3H)-PYRIMIDINONE 5'-PHOSPHATE REDUCTASE"/>
    <property type="match status" value="1"/>
</dbReference>
<evidence type="ECO:0000313" key="18">
    <source>
        <dbReference type="EMBL" id="RZS92620.1"/>
    </source>
</evidence>
<dbReference type="EC" id="1.1.1.193" evidence="13"/>
<reference evidence="18 19" key="1">
    <citation type="submission" date="2019-02" db="EMBL/GenBank/DDBJ databases">
        <title>Genomic Encyclopedia of Type Strains, Phase IV (KMG-IV): sequencing the most valuable type-strain genomes for metagenomic binning, comparative biology and taxonomic classification.</title>
        <authorList>
            <person name="Goeker M."/>
        </authorList>
    </citation>
    <scope>NUCLEOTIDE SEQUENCE [LARGE SCALE GENOMIC DNA]</scope>
    <source>
        <strain evidence="18 19">DSM 17196</strain>
    </source>
</reference>
<organism evidence="18 19">
    <name type="scientific">Aquimarina brevivitae</name>
    <dbReference type="NCBI Taxonomy" id="323412"/>
    <lineage>
        <taxon>Bacteria</taxon>
        <taxon>Pseudomonadati</taxon>
        <taxon>Bacteroidota</taxon>
        <taxon>Flavobacteriia</taxon>
        <taxon>Flavobacteriales</taxon>
        <taxon>Flavobacteriaceae</taxon>
        <taxon>Aquimarina</taxon>
    </lineage>
</organism>
<evidence type="ECO:0000256" key="5">
    <source>
        <dbReference type="ARBA" id="ARBA00007417"/>
    </source>
</evidence>
<dbReference type="PROSITE" id="PS00903">
    <property type="entry name" value="CYT_DCMP_DEAMINASES_1"/>
    <property type="match status" value="1"/>
</dbReference>
<dbReference type="EMBL" id="SGXE01000003">
    <property type="protein sequence ID" value="RZS92620.1"/>
    <property type="molecule type" value="Genomic_DNA"/>
</dbReference>
<feature type="binding site" evidence="15">
    <location>
        <position position="195"/>
    </location>
    <ligand>
        <name>NADP(+)</name>
        <dbReference type="ChEBI" id="CHEBI:58349"/>
    </ligand>
</feature>
<name>A0A4Q7NZY4_9FLAO</name>
<accession>A0A4Q7NZY4</accession>
<dbReference type="EC" id="3.5.4.26" evidence="13"/>
<dbReference type="UniPathway" id="UPA00275">
    <property type="reaction ID" value="UER00401"/>
</dbReference>
<sequence length="341" mass="37843">MKRCIELARLGLGSTYPNPMVGSVIVYDNKIIGEGWHDKSGNPHAEVNAINAVDDKKLLKKATIYVSLEPCSHYGKTPPCSDLIIEKGIKKVVIGTVDPNKQVAGKGIQKLLNAGCKVVVGVEEDACLEINKRFFTYHQKKRPFIILKWAESIDGFIAPNQKDERAPVWISNLYSRQLTHKWRTEEQAILVGGNTVLADNPSLTSRTWQGNNPLRVVIGSKAKLPEGSAVLNTEATTLIFSTDDAINIDQLANHEIISLNPNENTIKQVLSHLYDKHIQSLIIEGGLHTLSQFINQNLWDEARIFIGSKMLLSGVKAPNIKGKVKQEKPVLNDTLKILFND</sequence>
<dbReference type="PANTHER" id="PTHR38011">
    <property type="entry name" value="DIHYDROFOLATE REDUCTASE FAMILY PROTEIN (AFU_ORTHOLOGUE AFUA_8G06820)"/>
    <property type="match status" value="1"/>
</dbReference>
<comment type="caution">
    <text evidence="18">The sequence shown here is derived from an EMBL/GenBank/DDBJ whole genome shotgun (WGS) entry which is preliminary data.</text>
</comment>
<feature type="binding site" evidence="15">
    <location>
        <position position="183"/>
    </location>
    <ligand>
        <name>substrate</name>
    </ligand>
</feature>
<keyword evidence="10 13" id="KW-0521">NADP</keyword>
<comment type="similarity">
    <text evidence="5 13">In the C-terminal section; belongs to the HTP reductase family.</text>
</comment>
<dbReference type="InterPro" id="IPR050765">
    <property type="entry name" value="Riboflavin_Biosynth_HTPR"/>
</dbReference>
<dbReference type="GO" id="GO:0008703">
    <property type="term" value="F:5-amino-6-(5-phosphoribosylamino)uracil reductase activity"/>
    <property type="evidence" value="ECO:0007669"/>
    <property type="project" value="UniProtKB-EC"/>
</dbReference>
<keyword evidence="11 13" id="KW-0560">Oxidoreductase</keyword>
<evidence type="ECO:0000313" key="19">
    <source>
        <dbReference type="Proteomes" id="UP000292262"/>
    </source>
</evidence>
<keyword evidence="12" id="KW-0511">Multifunctional enzyme</keyword>
<feature type="binding site" evidence="15">
    <location>
        <position position="169"/>
    </location>
    <ligand>
        <name>NADP(+)</name>
        <dbReference type="ChEBI" id="CHEBI:58349"/>
    </ligand>
</feature>
<feature type="binding site" evidence="15">
    <location>
        <position position="284"/>
    </location>
    <ligand>
        <name>substrate</name>
    </ligand>
</feature>
<evidence type="ECO:0000256" key="4">
    <source>
        <dbReference type="ARBA" id="ARBA00005259"/>
    </source>
</evidence>
<evidence type="ECO:0000256" key="1">
    <source>
        <dbReference type="ARBA" id="ARBA00002151"/>
    </source>
</evidence>
<dbReference type="Gene3D" id="3.40.430.10">
    <property type="entry name" value="Dihydrofolate Reductase, subunit A"/>
    <property type="match status" value="1"/>
</dbReference>
<comment type="pathway">
    <text evidence="2 13">Cofactor biosynthesis; riboflavin biosynthesis; 5-amino-6-(D-ribitylamino)uracil from GTP: step 2/4.</text>
</comment>
<keyword evidence="8 13" id="KW-0378">Hydrolase</keyword>
<dbReference type="InterPro" id="IPR002125">
    <property type="entry name" value="CMP_dCMP_dom"/>
</dbReference>
<feature type="binding site" evidence="15">
    <location>
        <position position="203"/>
    </location>
    <ligand>
        <name>substrate</name>
    </ligand>
</feature>
<evidence type="ECO:0000256" key="13">
    <source>
        <dbReference type="PIRNR" id="PIRNR006769"/>
    </source>
</evidence>
<evidence type="ECO:0000256" key="3">
    <source>
        <dbReference type="ARBA" id="ARBA00004910"/>
    </source>
</evidence>
<feature type="active site" description="Proton donor" evidence="14">
    <location>
        <position position="46"/>
    </location>
</feature>
<evidence type="ECO:0000256" key="11">
    <source>
        <dbReference type="ARBA" id="ARBA00023002"/>
    </source>
</evidence>
<keyword evidence="7 13" id="KW-0479">Metal-binding</keyword>
<evidence type="ECO:0000259" key="17">
    <source>
        <dbReference type="PROSITE" id="PS51747"/>
    </source>
</evidence>
<dbReference type="Pfam" id="PF00383">
    <property type="entry name" value="dCMP_cyt_deam_1"/>
    <property type="match status" value="1"/>
</dbReference>
<dbReference type="CDD" id="cd01284">
    <property type="entry name" value="Riboflavin_deaminase-reductase"/>
    <property type="match status" value="1"/>
</dbReference>
<comment type="similarity">
    <text evidence="4 13">In the N-terminal section; belongs to the cytidine and deoxycytidylate deaminase family.</text>
</comment>
<evidence type="ECO:0000256" key="16">
    <source>
        <dbReference type="PIRSR" id="PIRSR006769-3"/>
    </source>
</evidence>
<dbReference type="Pfam" id="PF01872">
    <property type="entry name" value="RibD_C"/>
    <property type="match status" value="1"/>
</dbReference>
<dbReference type="InterPro" id="IPR016193">
    <property type="entry name" value="Cytidine_deaminase-like"/>
</dbReference>
<dbReference type="GO" id="GO:0009231">
    <property type="term" value="P:riboflavin biosynthetic process"/>
    <property type="evidence" value="ECO:0007669"/>
    <property type="project" value="UniProtKB-UniPathway"/>
</dbReference>
<keyword evidence="9 13" id="KW-0862">Zinc</keyword>
<evidence type="ECO:0000256" key="12">
    <source>
        <dbReference type="ARBA" id="ARBA00023268"/>
    </source>
</evidence>
<dbReference type="InterPro" id="IPR004794">
    <property type="entry name" value="Eubact_RibD"/>
</dbReference>
<keyword evidence="6 13" id="KW-0686">Riboflavin biosynthesis</keyword>
<keyword evidence="19" id="KW-1185">Reference proteome</keyword>
<dbReference type="SUPFAM" id="SSF53597">
    <property type="entry name" value="Dihydrofolate reductase-like"/>
    <property type="match status" value="1"/>
</dbReference>
<evidence type="ECO:0000256" key="2">
    <source>
        <dbReference type="ARBA" id="ARBA00004882"/>
    </source>
</evidence>
<comment type="catalytic activity">
    <reaction evidence="13">
        <text>2,5-diamino-6-hydroxy-4-(5-phosphoribosylamino)-pyrimidine + H2O + H(+) = 5-amino-6-(5-phospho-D-ribosylamino)uracil + NH4(+)</text>
        <dbReference type="Rhea" id="RHEA:21868"/>
        <dbReference type="ChEBI" id="CHEBI:15377"/>
        <dbReference type="ChEBI" id="CHEBI:15378"/>
        <dbReference type="ChEBI" id="CHEBI:28938"/>
        <dbReference type="ChEBI" id="CHEBI:58453"/>
        <dbReference type="ChEBI" id="CHEBI:58614"/>
        <dbReference type="EC" id="3.5.4.26"/>
    </reaction>
</comment>
<dbReference type="GO" id="GO:0008270">
    <property type="term" value="F:zinc ion binding"/>
    <property type="evidence" value="ECO:0007669"/>
    <property type="project" value="InterPro"/>
</dbReference>
<dbReference type="GO" id="GO:0008835">
    <property type="term" value="F:diaminohydroxyphosphoribosylaminopyrimidine deaminase activity"/>
    <property type="evidence" value="ECO:0007669"/>
    <property type="project" value="UniProtKB-EC"/>
</dbReference>
<evidence type="ECO:0000256" key="9">
    <source>
        <dbReference type="ARBA" id="ARBA00022833"/>
    </source>
</evidence>
<gene>
    <name evidence="18" type="ORF">EV197_2758</name>
</gene>
<dbReference type="PROSITE" id="PS51747">
    <property type="entry name" value="CYT_DCMP_DEAMINASES_2"/>
    <property type="match status" value="1"/>
</dbReference>
<evidence type="ECO:0000256" key="15">
    <source>
        <dbReference type="PIRSR" id="PIRSR006769-2"/>
    </source>
</evidence>